<dbReference type="Proteomes" id="UP000070700">
    <property type="component" value="Unassembled WGS sequence"/>
</dbReference>
<dbReference type="AlphaFoldDB" id="A0A132B3H7"/>
<keyword evidence="3" id="KW-1185">Reference proteome</keyword>
<dbReference type="OrthoDB" id="5584477at2759"/>
<name>A0A132B3H7_MOLSC</name>
<dbReference type="GO" id="GO:0005524">
    <property type="term" value="F:ATP binding"/>
    <property type="evidence" value="ECO:0007669"/>
    <property type="project" value="InterPro"/>
</dbReference>
<dbReference type="Pfam" id="PF17667">
    <property type="entry name" value="Pkinase_fungal"/>
    <property type="match status" value="1"/>
</dbReference>
<feature type="non-terminal residue" evidence="2">
    <location>
        <position position="1"/>
    </location>
</feature>
<proteinExistence type="predicted"/>
<dbReference type="KEGG" id="psco:LY89DRAFT_603676"/>
<dbReference type="PANTHER" id="PTHR38248:SF2">
    <property type="entry name" value="FUNK1 11"/>
    <property type="match status" value="1"/>
</dbReference>
<dbReference type="InParanoid" id="A0A132B3H7"/>
<dbReference type="RefSeq" id="XP_018060572.1">
    <property type="nucleotide sequence ID" value="XM_018210315.1"/>
</dbReference>
<sequence length="94" mass="10899">VNYCLVTSPARRLLHEYQSARKLLEALRDAIQGYRLLLEDGKILYRDVFENNIIITELLAEDAPKGRLIDLDLAKELDGIQPKHKQIWSETIPR</sequence>
<reference evidence="2 3" key="1">
    <citation type="submission" date="2015-10" db="EMBL/GenBank/DDBJ databases">
        <title>Full genome of DAOMC 229536 Phialocephala scopiformis, a fungal endophyte of spruce producing the potent anti-insectan compound rugulosin.</title>
        <authorList>
            <consortium name="DOE Joint Genome Institute"/>
            <person name="Walker A.K."/>
            <person name="Frasz S.L."/>
            <person name="Seifert K.A."/>
            <person name="Miller J.D."/>
            <person name="Mondo S.J."/>
            <person name="Labutti K."/>
            <person name="Lipzen A."/>
            <person name="Dockter R."/>
            <person name="Kennedy M."/>
            <person name="Grigoriev I.V."/>
            <person name="Spatafora J.W."/>
        </authorList>
    </citation>
    <scope>NUCLEOTIDE SEQUENCE [LARGE SCALE GENOMIC DNA]</scope>
    <source>
        <strain evidence="2 3">CBS 120377</strain>
    </source>
</reference>
<organism evidence="2 3">
    <name type="scientific">Mollisia scopiformis</name>
    <name type="common">Conifer needle endophyte fungus</name>
    <name type="synonym">Phialocephala scopiformis</name>
    <dbReference type="NCBI Taxonomy" id="149040"/>
    <lineage>
        <taxon>Eukaryota</taxon>
        <taxon>Fungi</taxon>
        <taxon>Dikarya</taxon>
        <taxon>Ascomycota</taxon>
        <taxon>Pezizomycotina</taxon>
        <taxon>Leotiomycetes</taxon>
        <taxon>Helotiales</taxon>
        <taxon>Mollisiaceae</taxon>
        <taxon>Mollisia</taxon>
    </lineage>
</organism>
<evidence type="ECO:0000313" key="3">
    <source>
        <dbReference type="Proteomes" id="UP000070700"/>
    </source>
</evidence>
<dbReference type="PROSITE" id="PS50011">
    <property type="entry name" value="PROTEIN_KINASE_DOM"/>
    <property type="match status" value="1"/>
</dbReference>
<evidence type="ECO:0000259" key="1">
    <source>
        <dbReference type="PROSITE" id="PS50011"/>
    </source>
</evidence>
<protein>
    <recommendedName>
        <fullName evidence="1">Protein kinase domain-containing protein</fullName>
    </recommendedName>
</protein>
<gene>
    <name evidence="2" type="ORF">LY89DRAFT_603676</name>
</gene>
<dbReference type="EMBL" id="KQ947450">
    <property type="protein sequence ID" value="KUJ06217.1"/>
    <property type="molecule type" value="Genomic_DNA"/>
</dbReference>
<dbReference type="InterPro" id="IPR000719">
    <property type="entry name" value="Prot_kinase_dom"/>
</dbReference>
<dbReference type="GO" id="GO:0004672">
    <property type="term" value="F:protein kinase activity"/>
    <property type="evidence" value="ECO:0007669"/>
    <property type="project" value="InterPro"/>
</dbReference>
<dbReference type="InterPro" id="IPR040976">
    <property type="entry name" value="Pkinase_fungal"/>
</dbReference>
<feature type="domain" description="Protein kinase" evidence="1">
    <location>
        <begin position="1"/>
        <end position="94"/>
    </location>
</feature>
<dbReference type="GeneID" id="28820041"/>
<dbReference type="PANTHER" id="PTHR38248">
    <property type="entry name" value="FUNK1 6"/>
    <property type="match status" value="1"/>
</dbReference>
<dbReference type="STRING" id="149040.A0A132B3H7"/>
<accession>A0A132B3H7</accession>
<evidence type="ECO:0000313" key="2">
    <source>
        <dbReference type="EMBL" id="KUJ06217.1"/>
    </source>
</evidence>